<dbReference type="SUPFAM" id="SSF74653">
    <property type="entry name" value="TolA/TonB C-terminal domain"/>
    <property type="match status" value="1"/>
</dbReference>
<evidence type="ECO:0000256" key="2">
    <source>
        <dbReference type="ARBA" id="ARBA00006555"/>
    </source>
</evidence>
<feature type="region of interest" description="Disordered" evidence="10">
    <location>
        <begin position="138"/>
        <end position="157"/>
    </location>
</feature>
<feature type="region of interest" description="Disordered" evidence="10">
    <location>
        <begin position="81"/>
        <end position="100"/>
    </location>
</feature>
<reference evidence="13" key="1">
    <citation type="journal article" date="2014" name="Int. J. Syst. Evol. Microbiol.">
        <title>Complete genome sequence of Corynebacterium casei LMG S-19264T (=DSM 44701T), isolated from a smear-ripened cheese.</title>
        <authorList>
            <consortium name="US DOE Joint Genome Institute (JGI-PGF)"/>
            <person name="Walter F."/>
            <person name="Albersmeier A."/>
            <person name="Kalinowski J."/>
            <person name="Ruckert C."/>
        </authorList>
    </citation>
    <scope>NUCLEOTIDE SEQUENCE</scope>
    <source>
        <strain evidence="13">CGMCC 1.15448</strain>
    </source>
</reference>
<keyword evidence="7" id="KW-0653">Protein transport</keyword>
<dbReference type="PANTHER" id="PTHR33446:SF2">
    <property type="entry name" value="PROTEIN TONB"/>
    <property type="match status" value="1"/>
</dbReference>
<keyword evidence="8 11" id="KW-1133">Transmembrane helix</keyword>
<keyword evidence="14" id="KW-1185">Reference proteome</keyword>
<dbReference type="Pfam" id="PF03544">
    <property type="entry name" value="TonB_C"/>
    <property type="match status" value="1"/>
</dbReference>
<evidence type="ECO:0000259" key="12">
    <source>
        <dbReference type="PROSITE" id="PS52015"/>
    </source>
</evidence>
<reference evidence="13" key="2">
    <citation type="submission" date="2020-09" db="EMBL/GenBank/DDBJ databases">
        <authorList>
            <person name="Sun Q."/>
            <person name="Zhou Y."/>
        </authorList>
    </citation>
    <scope>NUCLEOTIDE SEQUENCE</scope>
    <source>
        <strain evidence="13">CGMCC 1.15448</strain>
    </source>
</reference>
<evidence type="ECO:0000256" key="9">
    <source>
        <dbReference type="ARBA" id="ARBA00023136"/>
    </source>
</evidence>
<evidence type="ECO:0000256" key="6">
    <source>
        <dbReference type="ARBA" id="ARBA00022692"/>
    </source>
</evidence>
<protein>
    <submittedName>
        <fullName evidence="13">Biopolymer transporter TonB</fullName>
    </submittedName>
</protein>
<name>A0A8J2XVU1_9BACT</name>
<accession>A0A8J2XVU1</accession>
<dbReference type="Proteomes" id="UP000607559">
    <property type="component" value="Unassembled WGS sequence"/>
</dbReference>
<dbReference type="GO" id="GO:0055085">
    <property type="term" value="P:transmembrane transport"/>
    <property type="evidence" value="ECO:0007669"/>
    <property type="project" value="InterPro"/>
</dbReference>
<dbReference type="PROSITE" id="PS52015">
    <property type="entry name" value="TONB_CTD"/>
    <property type="match status" value="1"/>
</dbReference>
<evidence type="ECO:0000313" key="14">
    <source>
        <dbReference type="Proteomes" id="UP000607559"/>
    </source>
</evidence>
<evidence type="ECO:0000313" key="13">
    <source>
        <dbReference type="EMBL" id="GGB18885.1"/>
    </source>
</evidence>
<evidence type="ECO:0000256" key="1">
    <source>
        <dbReference type="ARBA" id="ARBA00004383"/>
    </source>
</evidence>
<keyword evidence="4" id="KW-1003">Cell membrane</keyword>
<dbReference type="InterPro" id="IPR006260">
    <property type="entry name" value="TonB/TolA_C"/>
</dbReference>
<keyword evidence="3" id="KW-0813">Transport</keyword>
<dbReference type="InterPro" id="IPR051045">
    <property type="entry name" value="TonB-dependent_transducer"/>
</dbReference>
<evidence type="ECO:0000256" key="5">
    <source>
        <dbReference type="ARBA" id="ARBA00022519"/>
    </source>
</evidence>
<keyword evidence="5" id="KW-0997">Cell inner membrane</keyword>
<evidence type="ECO:0000256" key="10">
    <source>
        <dbReference type="SAM" id="MobiDB-lite"/>
    </source>
</evidence>
<gene>
    <name evidence="13" type="primary">tonB</name>
    <name evidence="13" type="ORF">GCM10011511_48360</name>
</gene>
<evidence type="ECO:0000256" key="3">
    <source>
        <dbReference type="ARBA" id="ARBA00022448"/>
    </source>
</evidence>
<comment type="subcellular location">
    <subcellularLocation>
        <location evidence="1">Cell inner membrane</location>
        <topology evidence="1">Single-pass membrane protein</topology>
        <orientation evidence="1">Periplasmic side</orientation>
    </subcellularLocation>
</comment>
<keyword evidence="9 11" id="KW-0472">Membrane</keyword>
<sequence length="275" mass="30508">MEPKKLLEADILDIVFEGRNKDYGAYQLRRTYNRRLVRALSVTAGVILTVFVAGFVWGRDGGKVKTAMPVDDVMLEAVKEKVETPPPTPPPPALPQQKIEIKQFTPPRIVKEDVKPDEKPPEQDKLDDVKIGTVNQEGVKDDGVTTPPVGDGGKGVIEAPKRQEEDADKLFVKVEVDASFPGGMQAWVRFLNKTLRYPEDALNNEISGKVMVRFIVDKEGNVSDVEAVSGPETGGLREEAVRVIKKSGKWIPALQNGRYVKAYRMQPVGFEISKE</sequence>
<dbReference type="EMBL" id="BMJC01000005">
    <property type="protein sequence ID" value="GGB18885.1"/>
    <property type="molecule type" value="Genomic_DNA"/>
</dbReference>
<feature type="compositionally biased region" description="Pro residues" evidence="10">
    <location>
        <begin position="84"/>
        <end position="94"/>
    </location>
</feature>
<dbReference type="GO" id="GO:0015031">
    <property type="term" value="P:protein transport"/>
    <property type="evidence" value="ECO:0007669"/>
    <property type="project" value="UniProtKB-KW"/>
</dbReference>
<comment type="caution">
    <text evidence="13">The sequence shown here is derived from an EMBL/GenBank/DDBJ whole genome shotgun (WGS) entry which is preliminary data.</text>
</comment>
<comment type="similarity">
    <text evidence="2">Belongs to the TonB family.</text>
</comment>
<dbReference type="InterPro" id="IPR037682">
    <property type="entry name" value="TonB_C"/>
</dbReference>
<dbReference type="GO" id="GO:0031992">
    <property type="term" value="F:energy transducer activity"/>
    <property type="evidence" value="ECO:0007669"/>
    <property type="project" value="TreeGrafter"/>
</dbReference>
<dbReference type="RefSeq" id="WP_188936636.1">
    <property type="nucleotide sequence ID" value="NZ_BMJC01000005.1"/>
</dbReference>
<organism evidence="13 14">
    <name type="scientific">Puia dinghuensis</name>
    <dbReference type="NCBI Taxonomy" id="1792502"/>
    <lineage>
        <taxon>Bacteria</taxon>
        <taxon>Pseudomonadati</taxon>
        <taxon>Bacteroidota</taxon>
        <taxon>Chitinophagia</taxon>
        <taxon>Chitinophagales</taxon>
        <taxon>Chitinophagaceae</taxon>
        <taxon>Puia</taxon>
    </lineage>
</organism>
<evidence type="ECO:0000256" key="11">
    <source>
        <dbReference type="SAM" id="Phobius"/>
    </source>
</evidence>
<feature type="region of interest" description="Disordered" evidence="10">
    <location>
        <begin position="105"/>
        <end position="125"/>
    </location>
</feature>
<evidence type="ECO:0000256" key="7">
    <source>
        <dbReference type="ARBA" id="ARBA00022927"/>
    </source>
</evidence>
<evidence type="ECO:0000256" key="4">
    <source>
        <dbReference type="ARBA" id="ARBA00022475"/>
    </source>
</evidence>
<feature type="compositionally biased region" description="Basic and acidic residues" evidence="10">
    <location>
        <begin position="109"/>
        <end position="125"/>
    </location>
</feature>
<dbReference type="Gene3D" id="3.30.1150.10">
    <property type="match status" value="1"/>
</dbReference>
<dbReference type="AlphaFoldDB" id="A0A8J2XVU1"/>
<evidence type="ECO:0000256" key="8">
    <source>
        <dbReference type="ARBA" id="ARBA00022989"/>
    </source>
</evidence>
<dbReference type="NCBIfam" id="TIGR01352">
    <property type="entry name" value="tonB_Cterm"/>
    <property type="match status" value="1"/>
</dbReference>
<dbReference type="GO" id="GO:0098797">
    <property type="term" value="C:plasma membrane protein complex"/>
    <property type="evidence" value="ECO:0007669"/>
    <property type="project" value="TreeGrafter"/>
</dbReference>
<keyword evidence="6 11" id="KW-0812">Transmembrane</keyword>
<proteinExistence type="inferred from homology"/>
<feature type="transmembrane region" description="Helical" evidence="11">
    <location>
        <begin position="36"/>
        <end position="58"/>
    </location>
</feature>
<dbReference type="PANTHER" id="PTHR33446">
    <property type="entry name" value="PROTEIN TONB-RELATED"/>
    <property type="match status" value="1"/>
</dbReference>
<feature type="domain" description="TonB C-terminal" evidence="12">
    <location>
        <begin position="182"/>
        <end position="275"/>
    </location>
</feature>